<evidence type="ECO:0000313" key="5">
    <source>
        <dbReference type="EMBL" id="AOV06147.1"/>
    </source>
</evidence>
<dbReference type="Pfam" id="PF02668">
    <property type="entry name" value="TauD"/>
    <property type="match status" value="1"/>
</dbReference>
<gene>
    <name evidence="5" type="ORF">BI380_30485</name>
</gene>
<keyword evidence="2" id="KW-0560">Oxidoreductase</keyword>
<dbReference type="Gene3D" id="3.60.130.10">
    <property type="entry name" value="Clavaminate synthase-like"/>
    <property type="match status" value="1"/>
</dbReference>
<dbReference type="PANTHER" id="PTHR10696:SF56">
    <property type="entry name" value="TAUD_TFDA-LIKE DOMAIN-CONTAINING PROTEIN"/>
    <property type="match status" value="1"/>
</dbReference>
<comment type="cofactor">
    <cofactor evidence="1">
        <name>Fe(2+)</name>
        <dbReference type="ChEBI" id="CHEBI:29033"/>
    </cofactor>
</comment>
<organism evidence="5 6">
    <name type="scientific">Delftia tsuruhatensis</name>
    <dbReference type="NCBI Taxonomy" id="180282"/>
    <lineage>
        <taxon>Bacteria</taxon>
        <taxon>Pseudomonadati</taxon>
        <taxon>Pseudomonadota</taxon>
        <taxon>Betaproteobacteria</taxon>
        <taxon>Burkholderiales</taxon>
        <taxon>Comamonadaceae</taxon>
        <taxon>Delftia</taxon>
    </lineage>
</organism>
<sequence length="349" mass="38250">MPPELPRYDNAAAWYGPDMADRSDWILQLDAQDVTEIDAATQAGIARGQDLVSLRESDFVLPGLAVRLREARQAVLHGRGFVLLRGWPGTQRSVQENAWAFCGIGAHLGESVSQNAKGHVLGHVTNLGVDFRDPTTRGYQTGEGLSFHTDGGDVVGLLCLRPSKAGGLSRIASSTTIWNETVRRRADLARELMSPYPHSRAGEIGAGQHSTFHVPVFQPCDDHMVCVLVPSYIAKALAFEGVPRLRPEQKEALKLVNTLASDPGIYLDMNFQPGDMQFLCNHSILHSRTAYEDWPELDRRRHLLRLWLACPDGPMLPDNLTTEFQGATASGRPNGIEVPGVGLHAPLMP</sequence>
<reference evidence="5 6" key="1">
    <citation type="submission" date="2016-09" db="EMBL/GenBank/DDBJ databases">
        <title>Complete genome sequence of Deltia acidovorans CM13 isolated from murine proximal colonic tissue.</title>
        <authorList>
            <person name="Saffarian A."/>
        </authorList>
    </citation>
    <scope>NUCLEOTIDE SEQUENCE [LARGE SCALE GENOMIC DNA]</scope>
    <source>
        <strain evidence="5 6">CM13</strain>
    </source>
</reference>
<feature type="domain" description="TauD/TfdA-like" evidence="4">
    <location>
        <begin position="58"/>
        <end position="307"/>
    </location>
</feature>
<evidence type="ECO:0000256" key="3">
    <source>
        <dbReference type="ARBA" id="ARBA00023194"/>
    </source>
</evidence>
<keyword evidence="3" id="KW-0045">Antibiotic biosynthesis</keyword>
<evidence type="ECO:0000256" key="1">
    <source>
        <dbReference type="ARBA" id="ARBA00001954"/>
    </source>
</evidence>
<dbReference type="Proteomes" id="UP000095607">
    <property type="component" value="Chromosome"/>
</dbReference>
<keyword evidence="6" id="KW-1185">Reference proteome</keyword>
<proteinExistence type="predicted"/>
<protein>
    <recommendedName>
        <fullName evidence="4">TauD/TfdA-like domain-containing protein</fullName>
    </recommendedName>
</protein>
<accession>A0ABM6EEX4</accession>
<evidence type="ECO:0000313" key="6">
    <source>
        <dbReference type="Proteomes" id="UP000095607"/>
    </source>
</evidence>
<dbReference type="PANTHER" id="PTHR10696">
    <property type="entry name" value="GAMMA-BUTYROBETAINE HYDROXYLASE-RELATED"/>
    <property type="match status" value="1"/>
</dbReference>
<dbReference type="InterPro" id="IPR003819">
    <property type="entry name" value="TauD/TfdA-like"/>
</dbReference>
<dbReference type="SUPFAM" id="SSF51197">
    <property type="entry name" value="Clavaminate synthase-like"/>
    <property type="match status" value="1"/>
</dbReference>
<name>A0ABM6EEX4_9BURK</name>
<evidence type="ECO:0000256" key="2">
    <source>
        <dbReference type="ARBA" id="ARBA00023002"/>
    </source>
</evidence>
<evidence type="ECO:0000259" key="4">
    <source>
        <dbReference type="Pfam" id="PF02668"/>
    </source>
</evidence>
<dbReference type="EMBL" id="CP017420">
    <property type="protein sequence ID" value="AOV06147.1"/>
    <property type="molecule type" value="Genomic_DNA"/>
</dbReference>
<dbReference type="InterPro" id="IPR050411">
    <property type="entry name" value="AlphaKG_dependent_hydroxylases"/>
</dbReference>
<dbReference type="InterPro" id="IPR042098">
    <property type="entry name" value="TauD-like_sf"/>
</dbReference>